<evidence type="ECO:0000259" key="2">
    <source>
        <dbReference type="PROSITE" id="PS51194"/>
    </source>
</evidence>
<evidence type="ECO:0000313" key="3">
    <source>
        <dbReference type="EMBL" id="SEF10579.1"/>
    </source>
</evidence>
<dbReference type="EMBL" id="FNTV01000002">
    <property type="protein sequence ID" value="SEF10579.1"/>
    <property type="molecule type" value="Genomic_DNA"/>
</dbReference>
<dbReference type="PANTHER" id="PTHR41313">
    <property type="entry name" value="ADENINE-SPECIFIC METHYLTRANSFERASE"/>
    <property type="match status" value="1"/>
</dbReference>
<protein>
    <submittedName>
        <fullName evidence="3">Adenine-specific DNA methylase, N12 class</fullName>
    </submittedName>
</protein>
<proteinExistence type="predicted"/>
<feature type="compositionally biased region" description="Basic and acidic residues" evidence="1">
    <location>
        <begin position="13"/>
        <end position="37"/>
    </location>
</feature>
<dbReference type="Gene3D" id="3.40.50.300">
    <property type="entry name" value="P-loop containing nucleotide triphosphate hydrolases"/>
    <property type="match status" value="2"/>
</dbReference>
<dbReference type="Pfam" id="PF00271">
    <property type="entry name" value="Helicase_C"/>
    <property type="match status" value="1"/>
</dbReference>
<organism evidence="3 4">
    <name type="scientific">Arthrobacter alpinus</name>
    <dbReference type="NCBI Taxonomy" id="656366"/>
    <lineage>
        <taxon>Bacteria</taxon>
        <taxon>Bacillati</taxon>
        <taxon>Actinomycetota</taxon>
        <taxon>Actinomycetes</taxon>
        <taxon>Micrococcales</taxon>
        <taxon>Micrococcaceae</taxon>
        <taxon>Arthrobacter</taxon>
    </lineage>
</organism>
<keyword evidence="3" id="KW-0489">Methyltransferase</keyword>
<feature type="compositionally biased region" description="Polar residues" evidence="1">
    <location>
        <begin position="61"/>
        <end position="72"/>
    </location>
</feature>
<dbReference type="InterPro" id="IPR014001">
    <property type="entry name" value="Helicase_ATP-bd"/>
</dbReference>
<dbReference type="CDD" id="cd02440">
    <property type="entry name" value="AdoMet_MTases"/>
    <property type="match status" value="1"/>
</dbReference>
<dbReference type="InterPro" id="IPR001650">
    <property type="entry name" value="Helicase_C-like"/>
</dbReference>
<dbReference type="PRINTS" id="PR00507">
    <property type="entry name" value="N12N6MTFRASE"/>
</dbReference>
<feature type="compositionally biased region" description="Low complexity" evidence="1">
    <location>
        <begin position="2291"/>
        <end position="2305"/>
    </location>
</feature>
<dbReference type="Proteomes" id="UP000182725">
    <property type="component" value="Unassembled WGS sequence"/>
</dbReference>
<dbReference type="SUPFAM" id="SSF53335">
    <property type="entry name" value="S-adenosyl-L-methionine-dependent methyltransferases"/>
    <property type="match status" value="1"/>
</dbReference>
<dbReference type="PANTHER" id="PTHR41313:SF1">
    <property type="entry name" value="DNA METHYLASE ADENINE-SPECIFIC DOMAIN-CONTAINING PROTEIN"/>
    <property type="match status" value="1"/>
</dbReference>
<dbReference type="GO" id="GO:0016787">
    <property type="term" value="F:hydrolase activity"/>
    <property type="evidence" value="ECO:0007669"/>
    <property type="project" value="InterPro"/>
</dbReference>
<sequence>MAAPGAGPANKDTPGEHLRVGTRESEDLHVLGEDPRRSGNLTDNDDLHQTPVRGLEAGHGSASTDNSRSGRSSGVERNGLRQQPSSLAVLDADSGDLDAENRATLDREVTPPQSLSLEDRPAKGGLPVVFAPSGQVLVPSGKKARAQANMAAIELMQALDVAGRYATAAEQEVLAQWSSWGAVPEIFESWREEWSPERSRLESLLSESERGAAAATTVNAHYTDPAIATAMWTALGRAGFTGGPVLEPGCGSGNFIGLAPSSARMVGVELDPVTARIASYLYPNSQVRAEGLEKAALPENSFHATIGNVPFGNFSVFDARHNPNGLNIHNYFIAKSLRLTAPGGYVAVVTSAFTMDAAGTKARREIARYGDLVGAVRLPAKAFSRVSGTEVVADVLILRRRPDESVPDEHAINAWVETATTGATHKTTGEIVDVSINKYFADHPENVLGEVIVGQGQYNELTVSVRERAGVDLAAAVESRLSAIVDAAKNTALEYAPVPAITAQQSQEVFAPGLTVRAAVGKVRVGSMRINGVGDGVERRTADGLWEAWVRPRGNKVTLTEIKALVDLKSHARAVIESQRHGAPLEDRDSARQALNVAYDNYSFHFGPINRFTLGPERQASKAHIGKRLKEAESSWRESLPADLSARERSRHDVPEYVQAQWIQDASEPIPGTKVQEHLVFLGGDADLGVLLALESFDDDTQKAKKTAVFSQDVVAVTPQRDSAESPADALAICLDEHRVVRLDRIAELLGVDEDTARERLGTLVFDEPGTGNLVAGVTYLSGNVRTKLAIARQHYEVDTRFGVNVDLLSSVMPEDIEGHEINIRPGVRYISEGDYVAFCEEVFQVTPTVSADPVDQAWEVKGPPKSKFDAVVQFQYGTDDRSPTQLLTLVMNNRSVSVKRTIEDLEGNKRQVEDVKATMEAREKANTISDAFAVWALADPDRAARIVASYNEAFNSYVQPDYTAMGEAMAFPGLGTQFNPHAYQRTAVARILNEPSCLLDHVVGAGKTGTMIMATMELRRTGIARKPWIVVPNHLVSQVAREFNEWYPMANVLPIPAGEGPDARRKWVAASAASDWDAVIAPYSVFGKIEVDPNKSKVWLEEEISELRAAKDLPSDGEKDRVRTKKLEAAIKRLEVRHEKLISNKDIGTTFEETGADYLFVDEAHNFKNLRRSSDFQELGHVGSQRASDIDYKLRSLRELKTEVAVRSGVNPLTYQPAVATFATGTPVANSMAEMWVMQRYLRPDLLAAAKLHSVDAWGNQFTRAQTRMELTPAGDSYKPVNRLVKFVNVHELLKLNQQFTSTVTSDDITAALPSIAGGARRAISRPASDQVVDYMKELAHRANNLPTDPSEDNLLKIMNDGRAAALDGRLKDLDGDEDGGRATMVAAEIIRVHNLTKDRVYTDKLGDTSPIPGGLQLVFCDRSIPRADGSFSMYEAVAAELVEAGMEREKISFIHDAEDDAAKDRLFARARAGQVSVLIGSTERMGTGTNVQLRCTAIHHMDIPWRPADIEQREGRAIRQGNQNSEVEIVNYITEGTFDQRMWSVVARKAAFIGQVKNGKLDAREVDDVSSDFVLMAGEMQALASGDERMIQYANLANDVATLESLQRSFWDTRKALTREQHQLEAFEKTANEHQRIWADVLPTLKDTSGENFSMVVAGKTLTARVEAGNALKHQIGNVLVAFRGGDAKVVPAGQLGGTGVMLRREFNGTRIEFVGLPEISVFVSDSSLSEGVDSAGLIRRMENVLGSLEEHIGRSQTRTTESRVRVDQIAVALKHEFPRQKDLDEAKAKMEALGDDLGLNMATAPDDALNLEQATEVTTLDGAELTQLYKDTASVRGRDLRVGDVVSGVGKAGTWRVTASGQWDVELAKAGASDSTDESTLSLRGNDEVVLITRDHSALNEMECMLLNVPETDLVVWDRRVPADGHQVSMWGRPMRYERQHWITTHDAEPELLTGELVRDEPLWIVTDSHGKQSRVEVRGYGQLATPVILHNVRDPEAEALEAVARAVREAEDAATLRKSDLLPGDTLLEDVPELGHRGDVISFHRYGSYSLVDPHSGMERKLGHYKPQRVKVQEGRKLAEHEIAALYENGLTFDVNELRVGDVVVSTEIDRKATIKNDVVITSVNRGGLVGIRYRPVDEPRAESTSCKRKSGADVTVLSRRYGALDNVERAKLRAPGKVTELRLRDLSPEVYGSWVGFEGYLNMDKSYGSNRFHIGQLIEVKERPTMGPRGDFTWEATVETTDGSRKRVGFYGPHVQTVLWDGDLPERPIDRIGMTLEPETVTQSSLELPAPEPSATAEPSTLAAAAALESLPAVTASSGNEVNQVMRGHAFYPASSFTEQEGLSDRQQLVREHFFLGGNDWWVTEYDQESKITTGFTVLNGDAPNGEYGDFSLEELEQFRRGLGVIERDLHWEPVTLAQARSSKYPDVFPPERSLDSAAAGQEFLDSHLSVTTVELPAPTSEKGPELTGAAATVDPVIAPRAITSSGEEPVDVLTPEPQVPAEPLTDARIVKIAHTKNGSLVTNTDKADTATVSLLKEQGFKWSARISSWYLNRGWKTETRDSRVRGLAMGLAAQGRAFAFEPAVGERLISTLTAGDLVRIADEQHLIISDTGLNTGRPLTGYGEVIGRVASTPARYGGAVEIVVSNDEREYSLRFRGKTGEERTVEVLSADQAIQWGERSSTDRAQLGVWLDRNVGVPIEEVTAGSVVSLTARTFDLETLRDIVSESFQRVTVLSTHPGEGGDLTLWTVQGEVDPAPVILQVGEFHDGNAVIHSWGDDDFAAITDKAPTVLKTTMDTVLNGDYVSVEGAAPHTVGSRLSRHLILNGTLVSAEDARDGRVEITVSTDQELQSVYANGDLPDIDVIRIIKPEIEPTPTVAAVPAQNPEPVQARATAGPTQEEESMSTETTGMPNVVEEEPVAVEEAQPNAPIEVAVNRKTNIRPVLGVRTGDILVNNAGIRVEVLALERDGYEVSLGIRRLDSSQDPQRITVPTNQRFRVEEPEPETEQGVGQAPSVDHTVDPITEATDPRIGLN</sequence>
<dbReference type="Pfam" id="PF04851">
    <property type="entry name" value="ResIII"/>
    <property type="match status" value="1"/>
</dbReference>
<feature type="region of interest" description="Disordered" evidence="1">
    <location>
        <begin position="2893"/>
        <end position="2914"/>
    </location>
</feature>
<feature type="region of interest" description="Disordered" evidence="1">
    <location>
        <begin position="1"/>
        <end position="123"/>
    </location>
</feature>
<feature type="compositionally biased region" description="Basic and acidic residues" evidence="1">
    <location>
        <begin position="99"/>
        <end position="109"/>
    </location>
</feature>
<dbReference type="Gene3D" id="3.40.50.150">
    <property type="entry name" value="Vaccinia Virus protein VP39"/>
    <property type="match status" value="1"/>
</dbReference>
<feature type="domain" description="Helicase C-terminal" evidence="2">
    <location>
        <begin position="1390"/>
        <end position="1576"/>
    </location>
</feature>
<gene>
    <name evidence="3" type="ORF">SAMN04489740_4007</name>
</gene>
<dbReference type="GO" id="GO:0005524">
    <property type="term" value="F:ATP binding"/>
    <property type="evidence" value="ECO:0007669"/>
    <property type="project" value="InterPro"/>
</dbReference>
<dbReference type="InterPro" id="IPR029063">
    <property type="entry name" value="SAM-dependent_MTases_sf"/>
</dbReference>
<accession>A0A1H5P9K4</accession>
<name>A0A1H5P9K4_9MICC</name>
<dbReference type="GO" id="GO:0008168">
    <property type="term" value="F:methyltransferase activity"/>
    <property type="evidence" value="ECO:0007669"/>
    <property type="project" value="UniProtKB-KW"/>
</dbReference>
<evidence type="ECO:0000256" key="1">
    <source>
        <dbReference type="SAM" id="MobiDB-lite"/>
    </source>
</evidence>
<dbReference type="PROSITE" id="PS51194">
    <property type="entry name" value="HELICASE_CTER"/>
    <property type="match status" value="1"/>
</dbReference>
<dbReference type="SUPFAM" id="SSF52540">
    <property type="entry name" value="P-loop containing nucleoside triphosphate hydrolases"/>
    <property type="match status" value="2"/>
</dbReference>
<dbReference type="SMART" id="SM00487">
    <property type="entry name" value="DEXDc"/>
    <property type="match status" value="1"/>
</dbReference>
<dbReference type="InterPro" id="IPR027417">
    <property type="entry name" value="P-loop_NTPase"/>
</dbReference>
<feature type="region of interest" description="Disordered" evidence="1">
    <location>
        <begin position="3002"/>
        <end position="3039"/>
    </location>
</feature>
<reference evidence="3 4" key="1">
    <citation type="submission" date="2016-10" db="EMBL/GenBank/DDBJ databases">
        <authorList>
            <person name="de Groot N.N."/>
        </authorList>
    </citation>
    <scope>NUCLEOTIDE SEQUENCE [LARGE SCALE GENOMIC DNA]</scope>
    <source>
        <strain evidence="3 4">DSM 22274</strain>
    </source>
</reference>
<dbReference type="InterPro" id="IPR006935">
    <property type="entry name" value="Helicase/UvrB_N"/>
</dbReference>
<dbReference type="InterPro" id="IPR052933">
    <property type="entry name" value="DNA_Protect_Modify"/>
</dbReference>
<keyword evidence="3" id="KW-0808">Transferase</keyword>
<dbReference type="GO" id="GO:0032259">
    <property type="term" value="P:methylation"/>
    <property type="evidence" value="ECO:0007669"/>
    <property type="project" value="UniProtKB-KW"/>
</dbReference>
<evidence type="ECO:0000313" key="4">
    <source>
        <dbReference type="Proteomes" id="UP000182725"/>
    </source>
</evidence>
<dbReference type="GO" id="GO:0003677">
    <property type="term" value="F:DNA binding"/>
    <property type="evidence" value="ECO:0007669"/>
    <property type="project" value="InterPro"/>
</dbReference>
<feature type="region of interest" description="Disordered" evidence="1">
    <location>
        <begin position="2285"/>
        <end position="2305"/>
    </location>
</feature>